<dbReference type="AlphaFoldDB" id="A0AA39QQG3"/>
<protein>
    <recommendedName>
        <fullName evidence="4">Secreted protein</fullName>
    </recommendedName>
</protein>
<sequence>MGLRPHCLCRLFLLGSLHGLFTCRDTDLARYALSGVLALQMTLSPSTELTFHRARCPFSALVPVFQIARLFKLGLILTTESVS</sequence>
<dbReference type="Proteomes" id="UP001175228">
    <property type="component" value="Unassembled WGS sequence"/>
</dbReference>
<feature type="chain" id="PRO_5041449404" description="Secreted protein" evidence="1">
    <location>
        <begin position="24"/>
        <end position="83"/>
    </location>
</feature>
<name>A0AA39QQG3_9AGAR</name>
<accession>A0AA39QQG3</accession>
<evidence type="ECO:0000256" key="1">
    <source>
        <dbReference type="SAM" id="SignalP"/>
    </source>
</evidence>
<evidence type="ECO:0000313" key="3">
    <source>
        <dbReference type="Proteomes" id="UP001175228"/>
    </source>
</evidence>
<dbReference type="EMBL" id="JAUEPU010000001">
    <property type="protein sequence ID" value="KAK0506061.1"/>
    <property type="molecule type" value="Genomic_DNA"/>
</dbReference>
<evidence type="ECO:0000313" key="2">
    <source>
        <dbReference type="EMBL" id="KAK0506061.1"/>
    </source>
</evidence>
<proteinExistence type="predicted"/>
<organism evidence="2 3">
    <name type="scientific">Armillaria luteobubalina</name>
    <dbReference type="NCBI Taxonomy" id="153913"/>
    <lineage>
        <taxon>Eukaryota</taxon>
        <taxon>Fungi</taxon>
        <taxon>Dikarya</taxon>
        <taxon>Basidiomycota</taxon>
        <taxon>Agaricomycotina</taxon>
        <taxon>Agaricomycetes</taxon>
        <taxon>Agaricomycetidae</taxon>
        <taxon>Agaricales</taxon>
        <taxon>Marasmiineae</taxon>
        <taxon>Physalacriaceae</taxon>
        <taxon>Armillaria</taxon>
    </lineage>
</organism>
<reference evidence="2" key="1">
    <citation type="submission" date="2023-06" db="EMBL/GenBank/DDBJ databases">
        <authorList>
            <consortium name="Lawrence Berkeley National Laboratory"/>
            <person name="Ahrendt S."/>
            <person name="Sahu N."/>
            <person name="Indic B."/>
            <person name="Wong-Bajracharya J."/>
            <person name="Merenyi Z."/>
            <person name="Ke H.-M."/>
            <person name="Monk M."/>
            <person name="Kocsube S."/>
            <person name="Drula E."/>
            <person name="Lipzen A."/>
            <person name="Balint B."/>
            <person name="Henrissat B."/>
            <person name="Andreopoulos B."/>
            <person name="Martin F.M."/>
            <person name="Harder C.B."/>
            <person name="Rigling D."/>
            <person name="Ford K.L."/>
            <person name="Foster G.D."/>
            <person name="Pangilinan J."/>
            <person name="Papanicolaou A."/>
            <person name="Barry K."/>
            <person name="LaButti K."/>
            <person name="Viragh M."/>
            <person name="Koriabine M."/>
            <person name="Yan M."/>
            <person name="Riley R."/>
            <person name="Champramary S."/>
            <person name="Plett K.L."/>
            <person name="Tsai I.J."/>
            <person name="Slot J."/>
            <person name="Sipos G."/>
            <person name="Plett J."/>
            <person name="Nagy L.G."/>
            <person name="Grigoriev I.V."/>
        </authorList>
    </citation>
    <scope>NUCLEOTIDE SEQUENCE</scope>
    <source>
        <strain evidence="2">HWK02</strain>
    </source>
</reference>
<gene>
    <name evidence="2" type="ORF">EDD18DRAFT_15713</name>
</gene>
<keyword evidence="3" id="KW-1185">Reference proteome</keyword>
<evidence type="ECO:0008006" key="4">
    <source>
        <dbReference type="Google" id="ProtNLM"/>
    </source>
</evidence>
<comment type="caution">
    <text evidence="2">The sequence shown here is derived from an EMBL/GenBank/DDBJ whole genome shotgun (WGS) entry which is preliminary data.</text>
</comment>
<keyword evidence="1" id="KW-0732">Signal</keyword>
<feature type="signal peptide" evidence="1">
    <location>
        <begin position="1"/>
        <end position="23"/>
    </location>
</feature>